<sequence>MSTKDDVREFLIARRANITPERAGLPARSEDRRVPGLRREEVAMLAGVSVDYYTKLERGKIRTASESVLNAIATALQLDGVERAYLFDLARAASAGAGRRNPERARTSVRTSVQRVLDSMTVPALVYNTRQDIIGSNLLGRAMFAPMFDTEQPNMARFIFLDSRAPAFFGDWRLACSLTAAMLRFEAGRDPLNADLTALVGELSVRSPQFRICWAEQDVHEHRTGRKRYRHPEVGDLDVTYDVLELPGEHGLSITTYSAEEGSETAEKFVLLASWAAARDLEAPAVSLDP</sequence>
<dbReference type="Gene3D" id="3.30.450.180">
    <property type="match status" value="1"/>
</dbReference>
<feature type="domain" description="HTH cro/C1-type" evidence="1">
    <location>
        <begin position="36"/>
        <end position="83"/>
    </location>
</feature>
<dbReference type="SUPFAM" id="SSF47413">
    <property type="entry name" value="lambda repressor-like DNA-binding domains"/>
    <property type="match status" value="1"/>
</dbReference>
<dbReference type="PANTHER" id="PTHR35010:SF2">
    <property type="entry name" value="BLL4672 PROTEIN"/>
    <property type="match status" value="1"/>
</dbReference>
<dbReference type="RefSeq" id="WP_006337595.1">
    <property type="nucleotide sequence ID" value="NZ_BAHC01000197.1"/>
</dbReference>
<dbReference type="InterPro" id="IPR041413">
    <property type="entry name" value="MLTR_LBD"/>
</dbReference>
<organism evidence="2 3">
    <name type="scientific">Gordonia rhizosphera NBRC 16068</name>
    <dbReference type="NCBI Taxonomy" id="1108045"/>
    <lineage>
        <taxon>Bacteria</taxon>
        <taxon>Bacillati</taxon>
        <taxon>Actinomycetota</taxon>
        <taxon>Actinomycetes</taxon>
        <taxon>Mycobacteriales</taxon>
        <taxon>Gordoniaceae</taxon>
        <taxon>Gordonia</taxon>
    </lineage>
</organism>
<protein>
    <submittedName>
        <fullName evidence="2">Putative MmyB family DNA-binding protein</fullName>
    </submittedName>
</protein>
<dbReference type="CDD" id="cd00093">
    <property type="entry name" value="HTH_XRE"/>
    <property type="match status" value="1"/>
</dbReference>
<accession>K6W141</accession>
<gene>
    <name evidence="2" type="ORF">GORHZ_197_00310</name>
</gene>
<keyword evidence="3" id="KW-1185">Reference proteome</keyword>
<evidence type="ECO:0000313" key="3">
    <source>
        <dbReference type="Proteomes" id="UP000008363"/>
    </source>
</evidence>
<dbReference type="GO" id="GO:0003677">
    <property type="term" value="F:DNA binding"/>
    <property type="evidence" value="ECO:0007669"/>
    <property type="project" value="UniProtKB-KW"/>
</dbReference>
<comment type="caution">
    <text evidence="2">The sequence shown here is derived from an EMBL/GenBank/DDBJ whole genome shotgun (WGS) entry which is preliminary data.</text>
</comment>
<dbReference type="SMART" id="SM00530">
    <property type="entry name" value="HTH_XRE"/>
    <property type="match status" value="1"/>
</dbReference>
<proteinExistence type="predicted"/>
<dbReference type="Proteomes" id="UP000008363">
    <property type="component" value="Unassembled WGS sequence"/>
</dbReference>
<keyword evidence="2" id="KW-0238">DNA-binding</keyword>
<name>K6W141_9ACTN</name>
<evidence type="ECO:0000259" key="1">
    <source>
        <dbReference type="PROSITE" id="PS50943"/>
    </source>
</evidence>
<dbReference type="PROSITE" id="PS50943">
    <property type="entry name" value="HTH_CROC1"/>
    <property type="match status" value="1"/>
</dbReference>
<reference evidence="2 3" key="1">
    <citation type="submission" date="2012-08" db="EMBL/GenBank/DDBJ databases">
        <title>Whole genome shotgun sequence of Gordonia rhizosphera NBRC 16068.</title>
        <authorList>
            <person name="Takarada H."/>
            <person name="Isaki S."/>
            <person name="Hosoyama A."/>
            <person name="Tsuchikane K."/>
            <person name="Katsumata H."/>
            <person name="Baba S."/>
            <person name="Ohji S."/>
            <person name="Yamazaki S."/>
            <person name="Fujita N."/>
        </authorList>
    </citation>
    <scope>NUCLEOTIDE SEQUENCE [LARGE SCALE GENOMIC DNA]</scope>
    <source>
        <strain evidence="2 3">NBRC 16068</strain>
    </source>
</reference>
<dbReference type="eggNOG" id="COG1396">
    <property type="taxonomic scope" value="Bacteria"/>
</dbReference>
<dbReference type="EMBL" id="BAHC01000197">
    <property type="protein sequence ID" value="GAB92875.1"/>
    <property type="molecule type" value="Genomic_DNA"/>
</dbReference>
<dbReference type="PANTHER" id="PTHR35010">
    <property type="entry name" value="BLL4672 PROTEIN-RELATED"/>
    <property type="match status" value="1"/>
</dbReference>
<evidence type="ECO:0000313" key="2">
    <source>
        <dbReference type="EMBL" id="GAB92875.1"/>
    </source>
</evidence>
<dbReference type="Gene3D" id="1.10.260.40">
    <property type="entry name" value="lambda repressor-like DNA-binding domains"/>
    <property type="match status" value="1"/>
</dbReference>
<dbReference type="OrthoDB" id="3608749at2"/>
<dbReference type="Pfam" id="PF13560">
    <property type="entry name" value="HTH_31"/>
    <property type="match status" value="1"/>
</dbReference>
<dbReference type="Pfam" id="PF17765">
    <property type="entry name" value="MLTR_LBD"/>
    <property type="match status" value="1"/>
</dbReference>
<dbReference type="InterPro" id="IPR001387">
    <property type="entry name" value="Cro/C1-type_HTH"/>
</dbReference>
<dbReference type="STRING" id="1108045.GORHZ_197_00310"/>
<dbReference type="AlphaFoldDB" id="K6W141"/>
<dbReference type="InterPro" id="IPR010982">
    <property type="entry name" value="Lambda_DNA-bd_dom_sf"/>
</dbReference>